<proteinExistence type="inferred from homology"/>
<evidence type="ECO:0000256" key="13">
    <source>
        <dbReference type="ARBA" id="ARBA00040011"/>
    </source>
</evidence>
<evidence type="ECO:0000256" key="6">
    <source>
        <dbReference type="ARBA" id="ARBA00022525"/>
    </source>
</evidence>
<gene>
    <name evidence="19" type="ORF">UY3_09449</name>
</gene>
<dbReference type="GO" id="GO:0005615">
    <property type="term" value="C:extracellular space"/>
    <property type="evidence" value="ECO:0007669"/>
    <property type="project" value="TreeGrafter"/>
</dbReference>
<dbReference type="Pfam" id="PF03298">
    <property type="entry name" value="Stanniocalcin"/>
    <property type="match status" value="1"/>
</dbReference>
<feature type="chain" id="PRO_5004080185" description="Stanniocalcin-2" evidence="17">
    <location>
        <begin position="25"/>
        <end position="593"/>
    </location>
</feature>
<keyword evidence="17" id="KW-0732">Signal</keyword>
<evidence type="ECO:0000256" key="12">
    <source>
        <dbReference type="ARBA" id="ARBA00037055"/>
    </source>
</evidence>
<evidence type="ECO:0000256" key="14">
    <source>
        <dbReference type="PROSITE-ProRule" id="PRU00108"/>
    </source>
</evidence>
<evidence type="ECO:0000313" key="19">
    <source>
        <dbReference type="EMBL" id="EMP33465.1"/>
    </source>
</evidence>
<evidence type="ECO:0000256" key="2">
    <source>
        <dbReference type="ARBA" id="ARBA00004613"/>
    </source>
</evidence>
<reference evidence="20" key="1">
    <citation type="journal article" date="2013" name="Nat. Genet.">
        <title>The draft genomes of soft-shell turtle and green sea turtle yield insights into the development and evolution of the turtle-specific body plan.</title>
        <authorList>
            <person name="Wang Z."/>
            <person name="Pascual-Anaya J."/>
            <person name="Zadissa A."/>
            <person name="Li W."/>
            <person name="Niimura Y."/>
            <person name="Huang Z."/>
            <person name="Li C."/>
            <person name="White S."/>
            <person name="Xiong Z."/>
            <person name="Fang D."/>
            <person name="Wang B."/>
            <person name="Ming Y."/>
            <person name="Chen Y."/>
            <person name="Zheng Y."/>
            <person name="Kuraku S."/>
            <person name="Pignatelli M."/>
            <person name="Herrero J."/>
            <person name="Beal K."/>
            <person name="Nozawa M."/>
            <person name="Li Q."/>
            <person name="Wang J."/>
            <person name="Zhang H."/>
            <person name="Yu L."/>
            <person name="Shigenobu S."/>
            <person name="Wang J."/>
            <person name="Liu J."/>
            <person name="Flicek P."/>
            <person name="Searle S."/>
            <person name="Wang J."/>
            <person name="Kuratani S."/>
            <person name="Yin Y."/>
            <person name="Aken B."/>
            <person name="Zhang G."/>
            <person name="Irie N."/>
        </authorList>
    </citation>
    <scope>NUCLEOTIDE SEQUENCE [LARGE SCALE GENOMIC DNA]</scope>
</reference>
<dbReference type="InterPro" id="IPR004978">
    <property type="entry name" value="Stanniocalcin"/>
</dbReference>
<dbReference type="Gene3D" id="1.10.10.60">
    <property type="entry name" value="Homeodomain-like"/>
    <property type="match status" value="1"/>
</dbReference>
<organism evidence="19 20">
    <name type="scientific">Chelonia mydas</name>
    <name type="common">Green sea-turtle</name>
    <name type="synonym">Chelonia agassizi</name>
    <dbReference type="NCBI Taxonomy" id="8469"/>
    <lineage>
        <taxon>Eukaryota</taxon>
        <taxon>Metazoa</taxon>
        <taxon>Chordata</taxon>
        <taxon>Craniata</taxon>
        <taxon>Vertebrata</taxon>
        <taxon>Euteleostomi</taxon>
        <taxon>Archelosauria</taxon>
        <taxon>Testudinata</taxon>
        <taxon>Testudines</taxon>
        <taxon>Cryptodira</taxon>
        <taxon>Durocryptodira</taxon>
        <taxon>Americhelydia</taxon>
        <taxon>Chelonioidea</taxon>
        <taxon>Cheloniidae</taxon>
        <taxon>Chelonia</taxon>
    </lineage>
</organism>
<dbReference type="EMBL" id="KB536131">
    <property type="protein sequence ID" value="EMP33465.1"/>
    <property type="molecule type" value="Genomic_DNA"/>
</dbReference>
<dbReference type="GO" id="GO:0006874">
    <property type="term" value="P:intracellular calcium ion homeostasis"/>
    <property type="evidence" value="ECO:0007669"/>
    <property type="project" value="TreeGrafter"/>
</dbReference>
<dbReference type="PANTHER" id="PTHR11245">
    <property type="entry name" value="STANNIOCALCIN"/>
    <property type="match status" value="1"/>
</dbReference>
<keyword evidence="6" id="KW-0964">Secreted</keyword>
<dbReference type="Proteomes" id="UP000031443">
    <property type="component" value="Unassembled WGS sequence"/>
</dbReference>
<dbReference type="GO" id="GO:0000981">
    <property type="term" value="F:DNA-binding transcription factor activity, RNA polymerase II-specific"/>
    <property type="evidence" value="ECO:0007669"/>
    <property type="project" value="InterPro"/>
</dbReference>
<feature type="compositionally biased region" description="Basic and acidic residues" evidence="16">
    <location>
        <begin position="393"/>
        <end position="407"/>
    </location>
</feature>
<evidence type="ECO:0000256" key="15">
    <source>
        <dbReference type="RuleBase" id="RU000682"/>
    </source>
</evidence>
<dbReference type="InterPro" id="IPR020479">
    <property type="entry name" value="HD_metazoa"/>
</dbReference>
<evidence type="ECO:0000256" key="8">
    <source>
        <dbReference type="ARBA" id="ARBA00023125"/>
    </source>
</evidence>
<dbReference type="GO" id="GO:0003677">
    <property type="term" value="F:DNA binding"/>
    <property type="evidence" value="ECO:0007669"/>
    <property type="project" value="UniProtKB-UniRule"/>
</dbReference>
<protein>
    <recommendedName>
        <fullName evidence="13">Stanniocalcin-2</fullName>
    </recommendedName>
</protein>
<evidence type="ECO:0000256" key="10">
    <source>
        <dbReference type="ARBA" id="ARBA00023157"/>
    </source>
</evidence>
<evidence type="ECO:0000256" key="3">
    <source>
        <dbReference type="ARBA" id="ARBA00005661"/>
    </source>
</evidence>
<evidence type="ECO:0000256" key="11">
    <source>
        <dbReference type="ARBA" id="ARBA00023242"/>
    </source>
</evidence>
<comment type="subunit">
    <text evidence="5">Homodimer; disulfide-linked.</text>
</comment>
<dbReference type="InterPro" id="IPR017970">
    <property type="entry name" value="Homeobox_CS"/>
</dbReference>
<keyword evidence="8 14" id="KW-0238">DNA-binding</keyword>
<dbReference type="SMART" id="SM00389">
    <property type="entry name" value="HOX"/>
    <property type="match status" value="1"/>
</dbReference>
<comment type="similarity">
    <text evidence="3">Belongs to the NK-2 homeobox family.</text>
</comment>
<dbReference type="Pfam" id="PF00046">
    <property type="entry name" value="Homeodomain"/>
    <property type="match status" value="1"/>
</dbReference>
<dbReference type="PROSITE" id="PS00027">
    <property type="entry name" value="HOMEOBOX_1"/>
    <property type="match status" value="1"/>
</dbReference>
<dbReference type="PRINTS" id="PR00024">
    <property type="entry name" value="HOMEOBOX"/>
</dbReference>
<feature type="region of interest" description="Disordered" evidence="16">
    <location>
        <begin position="393"/>
        <end position="415"/>
    </location>
</feature>
<keyword evidence="9 14" id="KW-0371">Homeobox</keyword>
<name>M7BD12_CHEMY</name>
<comment type="function">
    <text evidence="12">Has an anti-hypocalcemic action on calcium and phosphate homeostasis.</text>
</comment>
<dbReference type="FunFam" id="1.10.10.60:FF:000078">
    <property type="entry name" value="NK2 homeobox 3"/>
    <property type="match status" value="1"/>
</dbReference>
<feature type="compositionally biased region" description="Polar residues" evidence="16">
    <location>
        <begin position="275"/>
        <end position="290"/>
    </location>
</feature>
<accession>M7BD12</accession>
<dbReference type="AlphaFoldDB" id="M7BD12"/>
<evidence type="ECO:0000256" key="1">
    <source>
        <dbReference type="ARBA" id="ARBA00004123"/>
    </source>
</evidence>
<dbReference type="PROSITE" id="PS50071">
    <property type="entry name" value="HOMEOBOX_2"/>
    <property type="match status" value="1"/>
</dbReference>
<evidence type="ECO:0000256" key="5">
    <source>
        <dbReference type="ARBA" id="ARBA00011748"/>
    </source>
</evidence>
<keyword evidence="20" id="KW-1185">Reference proteome</keyword>
<dbReference type="InterPro" id="IPR009057">
    <property type="entry name" value="Homeodomain-like_sf"/>
</dbReference>
<feature type="domain" description="Homeobox" evidence="18">
    <location>
        <begin position="410"/>
        <end position="470"/>
    </location>
</feature>
<feature type="signal peptide" evidence="17">
    <location>
        <begin position="1"/>
        <end position="24"/>
    </location>
</feature>
<keyword evidence="7" id="KW-0372">Hormone</keyword>
<comment type="subcellular location">
    <subcellularLocation>
        <location evidence="1 14 15">Nucleus</location>
    </subcellularLocation>
    <subcellularLocation>
        <location evidence="2">Secreted</location>
    </subcellularLocation>
</comment>
<dbReference type="InterPro" id="IPR001356">
    <property type="entry name" value="HD"/>
</dbReference>
<comment type="similarity">
    <text evidence="4">Belongs to the stanniocalcin family.</text>
</comment>
<evidence type="ECO:0000256" key="7">
    <source>
        <dbReference type="ARBA" id="ARBA00022702"/>
    </source>
</evidence>
<evidence type="ECO:0000313" key="20">
    <source>
        <dbReference type="Proteomes" id="UP000031443"/>
    </source>
</evidence>
<dbReference type="eggNOG" id="KOG0842">
    <property type="taxonomic scope" value="Eukaryota"/>
</dbReference>
<evidence type="ECO:0000256" key="9">
    <source>
        <dbReference type="ARBA" id="ARBA00023155"/>
    </source>
</evidence>
<evidence type="ECO:0000256" key="17">
    <source>
        <dbReference type="SAM" id="SignalP"/>
    </source>
</evidence>
<dbReference type="GO" id="GO:0005634">
    <property type="term" value="C:nucleus"/>
    <property type="evidence" value="ECO:0007669"/>
    <property type="project" value="UniProtKB-SubCell"/>
</dbReference>
<feature type="region of interest" description="Disordered" evidence="16">
    <location>
        <begin position="275"/>
        <end position="302"/>
    </location>
</feature>
<sequence>MCAELLSKLVTLALVFASFDPVLGTEATNPPEGPQERAPQQKGRLSLQNTAEIQHCLVNAGDVGCGVFECFENNSCEIRGLHEICMTFLHNAGKFDAQGKSFIKDALKCKAHALRHKFSCISRKCPAIKDMVFQLQRECYLKHDLCSAAKENVQVIVDMIHFKDLLQHEPYVDLVNILLTCGDEVKKAITRSIQTQCEQNWGSLCSILSFCTSVVHSDSTLGPERKTVSPFKNQTLLAMIGSNPPVISDVEYKMKIYSRVAGVYRENVHRANISYSHQSGGSFKQSPPTDSSKSKGGGEGDILNLEQHQTGLASMELSTLSSSSSCMLSTFKQETYTAEATALPELSEELTQTHPSKNSTTFPSSFYVKPYMEVDSAKDSKVDKKELCSLHKTLEQEKGGLEDPERPRQRKRRKPRVLFSQAQVYELERRFKQQKYLSAPERDHLANVLKLTSTQVKIWFQNRRYKCKRQRQDQTLEMVGIPPPRRIAVPVLVRDGKPCLGESSPYSSPYNVSINPYSYNAYPAYTNYNSSACNANYNCNYPSMQTMQPAAAGNNFMNFSVGDLNSVQTPIPQGHPDMQISILGIFSSSSLPY</sequence>
<evidence type="ECO:0000259" key="18">
    <source>
        <dbReference type="PROSITE" id="PS50071"/>
    </source>
</evidence>
<dbReference type="STRING" id="8469.M7BD12"/>
<keyword evidence="10" id="KW-1015">Disulfide bond</keyword>
<feature type="DNA-binding region" description="Homeobox" evidence="14">
    <location>
        <begin position="412"/>
        <end position="471"/>
    </location>
</feature>
<dbReference type="PANTHER" id="PTHR11245:SF2">
    <property type="entry name" value="STANNIOCALCIN-2"/>
    <property type="match status" value="1"/>
</dbReference>
<evidence type="ECO:0000256" key="16">
    <source>
        <dbReference type="SAM" id="MobiDB-lite"/>
    </source>
</evidence>
<keyword evidence="11 14" id="KW-0539">Nucleus</keyword>
<dbReference type="SUPFAM" id="SSF46689">
    <property type="entry name" value="Homeodomain-like"/>
    <property type="match status" value="1"/>
</dbReference>
<dbReference type="CDD" id="cd00086">
    <property type="entry name" value="homeodomain"/>
    <property type="match status" value="1"/>
</dbReference>
<dbReference type="GO" id="GO:0005179">
    <property type="term" value="F:hormone activity"/>
    <property type="evidence" value="ECO:0007669"/>
    <property type="project" value="UniProtKB-KW"/>
</dbReference>
<evidence type="ECO:0000256" key="4">
    <source>
        <dbReference type="ARBA" id="ARBA00008693"/>
    </source>
</evidence>